<dbReference type="AlphaFoldDB" id="A0A6A7AX25"/>
<dbReference type="Proteomes" id="UP000799423">
    <property type="component" value="Unassembled WGS sequence"/>
</dbReference>
<gene>
    <name evidence="2" type="ORF">T440DRAFT_217989</name>
</gene>
<feature type="compositionally biased region" description="Basic residues" evidence="1">
    <location>
        <begin position="144"/>
        <end position="155"/>
    </location>
</feature>
<reference evidence="2" key="1">
    <citation type="submission" date="2020-01" db="EMBL/GenBank/DDBJ databases">
        <authorList>
            <consortium name="DOE Joint Genome Institute"/>
            <person name="Haridas S."/>
            <person name="Albert R."/>
            <person name="Binder M."/>
            <person name="Bloem J."/>
            <person name="Labutti K."/>
            <person name="Salamov A."/>
            <person name="Andreopoulos B."/>
            <person name="Baker S.E."/>
            <person name="Barry K."/>
            <person name="Bills G."/>
            <person name="Bluhm B.H."/>
            <person name="Cannon C."/>
            <person name="Castanera R."/>
            <person name="Culley D.E."/>
            <person name="Daum C."/>
            <person name="Ezra D."/>
            <person name="Gonzalez J.B."/>
            <person name="Henrissat B."/>
            <person name="Kuo A."/>
            <person name="Liang C."/>
            <person name="Lipzen A."/>
            <person name="Lutzoni F."/>
            <person name="Magnuson J."/>
            <person name="Mondo S."/>
            <person name="Nolan M."/>
            <person name="Ohm R."/>
            <person name="Pangilinan J."/>
            <person name="Park H.-J."/>
            <person name="Ramirez L."/>
            <person name="Alfaro M."/>
            <person name="Sun H."/>
            <person name="Tritt A."/>
            <person name="Yoshinaga Y."/>
            <person name="Zwiers L.-H."/>
            <person name="Turgeon B.G."/>
            <person name="Goodwin S.B."/>
            <person name="Spatafora J.W."/>
            <person name="Crous P.W."/>
            <person name="Grigoriev I.V."/>
        </authorList>
    </citation>
    <scope>NUCLEOTIDE SEQUENCE</scope>
    <source>
        <strain evidence="2">IPT5</strain>
    </source>
</reference>
<evidence type="ECO:0000256" key="1">
    <source>
        <dbReference type="SAM" id="MobiDB-lite"/>
    </source>
</evidence>
<accession>A0A6A7AX25</accession>
<feature type="region of interest" description="Disordered" evidence="1">
    <location>
        <begin position="60"/>
        <end position="155"/>
    </location>
</feature>
<organism evidence="2 3">
    <name type="scientific">Plenodomus tracheiphilus IPT5</name>
    <dbReference type="NCBI Taxonomy" id="1408161"/>
    <lineage>
        <taxon>Eukaryota</taxon>
        <taxon>Fungi</taxon>
        <taxon>Dikarya</taxon>
        <taxon>Ascomycota</taxon>
        <taxon>Pezizomycotina</taxon>
        <taxon>Dothideomycetes</taxon>
        <taxon>Pleosporomycetidae</taxon>
        <taxon>Pleosporales</taxon>
        <taxon>Pleosporineae</taxon>
        <taxon>Leptosphaeriaceae</taxon>
        <taxon>Plenodomus</taxon>
    </lineage>
</organism>
<evidence type="ECO:0000313" key="2">
    <source>
        <dbReference type="EMBL" id="KAF2846917.1"/>
    </source>
</evidence>
<dbReference type="EMBL" id="MU006330">
    <property type="protein sequence ID" value="KAF2846917.1"/>
    <property type="molecule type" value="Genomic_DNA"/>
</dbReference>
<sequence length="155" mass="17005">MTNDSCSHPGPARSLLWLVTLSRCRCPKIEPWAVGGHASGGVLGGCTVAVPDLCRAATSQSHTVSTMRPLYTHRPPPSQHDERDATPPRASRMRTTPIARPRNSQSGRQPFVYSNLFEADPSPIASPRQRRFVARPAPEPNKSHAARVRKQTSNH</sequence>
<name>A0A6A7AX25_9PLEO</name>
<protein>
    <submittedName>
        <fullName evidence="2">Uncharacterized protein</fullName>
    </submittedName>
</protein>
<evidence type="ECO:0000313" key="3">
    <source>
        <dbReference type="Proteomes" id="UP000799423"/>
    </source>
</evidence>
<proteinExistence type="predicted"/>
<keyword evidence="3" id="KW-1185">Reference proteome</keyword>